<accession>G0SEA2</accession>
<evidence type="ECO:0000313" key="2">
    <source>
        <dbReference type="EMBL" id="EGS18279.1"/>
    </source>
</evidence>
<dbReference type="HOGENOM" id="CLU_111200_0_0_1"/>
<feature type="region of interest" description="Disordered" evidence="1">
    <location>
        <begin position="1"/>
        <end position="100"/>
    </location>
</feature>
<proteinExistence type="predicted"/>
<evidence type="ECO:0000313" key="3">
    <source>
        <dbReference type="Proteomes" id="UP000008066"/>
    </source>
</evidence>
<name>G0SEA2_CHATD</name>
<sequence>MSSRIAPMSRLARAFSTTPAVSRPSQLLHNTSKTLAGASRKSKLPADEETNATANYSTTSTSSPHRPSAVNNTLPRRSKPLPFMQTFHHSAPKPKPAPPITMDRMVLPNLWAEPAEDSTDFIRVPLLPDNRVPPPPQFRPVEPEPSPVPASEIVVVASDPQTVLPSALTEAEGMGIGIDGVELKFAHLLGREEEQAPELGQGMIRDMWKGLMEDIFGAEGKQGKSGPAPAA</sequence>
<organism evidence="3">
    <name type="scientific">Chaetomium thermophilum (strain DSM 1495 / CBS 144.50 / IMI 039719)</name>
    <name type="common">Thermochaetoides thermophila</name>
    <dbReference type="NCBI Taxonomy" id="759272"/>
    <lineage>
        <taxon>Eukaryota</taxon>
        <taxon>Fungi</taxon>
        <taxon>Dikarya</taxon>
        <taxon>Ascomycota</taxon>
        <taxon>Pezizomycotina</taxon>
        <taxon>Sordariomycetes</taxon>
        <taxon>Sordariomycetidae</taxon>
        <taxon>Sordariales</taxon>
        <taxon>Chaetomiaceae</taxon>
        <taxon>Thermochaetoides</taxon>
    </lineage>
</organism>
<evidence type="ECO:0000256" key="1">
    <source>
        <dbReference type="SAM" id="MobiDB-lite"/>
    </source>
</evidence>
<dbReference type="eggNOG" id="ENOG502T426">
    <property type="taxonomic scope" value="Eukaryota"/>
</dbReference>
<protein>
    <submittedName>
        <fullName evidence="2">Uncharacterized protein</fullName>
    </submittedName>
</protein>
<dbReference type="Proteomes" id="UP000008066">
    <property type="component" value="Unassembled WGS sequence"/>
</dbReference>
<dbReference type="EMBL" id="GL988046">
    <property type="protein sequence ID" value="EGS18279.1"/>
    <property type="molecule type" value="Genomic_DNA"/>
</dbReference>
<dbReference type="OMA" id="WKGMVED"/>
<gene>
    <name evidence="2" type="ORF">CTHT_0063030</name>
</gene>
<dbReference type="RefSeq" id="XP_006696610.1">
    <property type="nucleotide sequence ID" value="XM_006696547.1"/>
</dbReference>
<dbReference type="AlphaFoldDB" id="G0SEA2"/>
<dbReference type="GeneID" id="18260341"/>
<feature type="compositionally biased region" description="Polar residues" evidence="1">
    <location>
        <begin position="15"/>
        <end position="34"/>
    </location>
</feature>
<feature type="compositionally biased region" description="Low complexity" evidence="1">
    <location>
        <begin position="51"/>
        <end position="63"/>
    </location>
</feature>
<dbReference type="OrthoDB" id="3993201at2759"/>
<dbReference type="KEGG" id="cthr:CTHT_0063030"/>
<reference evidence="2 3" key="1">
    <citation type="journal article" date="2011" name="Cell">
        <title>Insight into structure and assembly of the nuclear pore complex by utilizing the genome of a eukaryotic thermophile.</title>
        <authorList>
            <person name="Amlacher S."/>
            <person name="Sarges P."/>
            <person name="Flemming D."/>
            <person name="van Noort V."/>
            <person name="Kunze R."/>
            <person name="Devos D.P."/>
            <person name="Arumugam M."/>
            <person name="Bork P."/>
            <person name="Hurt E."/>
        </authorList>
    </citation>
    <scope>NUCLEOTIDE SEQUENCE [LARGE SCALE GENOMIC DNA]</scope>
    <source>
        <strain evidence="3">DSM 1495 / CBS 144.50 / IMI 039719</strain>
    </source>
</reference>
<keyword evidence="3" id="KW-1185">Reference proteome</keyword>